<keyword evidence="4" id="KW-1185">Reference proteome</keyword>
<evidence type="ECO:0000259" key="2">
    <source>
        <dbReference type="Pfam" id="PF12802"/>
    </source>
</evidence>
<feature type="domain" description="HTH marR-type" evidence="2">
    <location>
        <begin position="13"/>
        <end position="71"/>
    </location>
</feature>
<dbReference type="SUPFAM" id="SSF53067">
    <property type="entry name" value="Actin-like ATPase domain"/>
    <property type="match status" value="1"/>
</dbReference>
<dbReference type="PANTHER" id="PTHR18964">
    <property type="entry name" value="ROK (REPRESSOR, ORF, KINASE) FAMILY"/>
    <property type="match status" value="1"/>
</dbReference>
<name>A0ABX0H0G6_9ACTN</name>
<dbReference type="RefSeq" id="WP_166283994.1">
    <property type="nucleotide sequence ID" value="NZ_JAANNP010000034.1"/>
</dbReference>
<dbReference type="InterPro" id="IPR000600">
    <property type="entry name" value="ROK"/>
</dbReference>
<dbReference type="InterPro" id="IPR036388">
    <property type="entry name" value="WH-like_DNA-bd_sf"/>
</dbReference>
<dbReference type="InterPro" id="IPR043129">
    <property type="entry name" value="ATPase_NBD"/>
</dbReference>
<evidence type="ECO:0000313" key="4">
    <source>
        <dbReference type="Proteomes" id="UP000800981"/>
    </source>
</evidence>
<proteinExistence type="inferred from homology"/>
<dbReference type="SUPFAM" id="SSF46785">
    <property type="entry name" value="Winged helix' DNA-binding domain"/>
    <property type="match status" value="1"/>
</dbReference>
<dbReference type="Gene3D" id="3.30.420.40">
    <property type="match status" value="2"/>
</dbReference>
<dbReference type="Gene3D" id="1.10.10.10">
    <property type="entry name" value="Winged helix-like DNA-binding domain superfamily/Winged helix DNA-binding domain"/>
    <property type="match status" value="1"/>
</dbReference>
<dbReference type="InterPro" id="IPR000835">
    <property type="entry name" value="HTH_MarR-typ"/>
</dbReference>
<comment type="caution">
    <text evidence="3">The sequence shown here is derived from an EMBL/GenBank/DDBJ whole genome shotgun (WGS) entry which is preliminary data.</text>
</comment>
<dbReference type="Pfam" id="PF00480">
    <property type="entry name" value="ROK"/>
    <property type="match status" value="1"/>
</dbReference>
<dbReference type="InterPro" id="IPR049874">
    <property type="entry name" value="ROK_cs"/>
</dbReference>
<dbReference type="EMBL" id="JAANNP010000034">
    <property type="protein sequence ID" value="NHC15519.1"/>
    <property type="molecule type" value="Genomic_DNA"/>
</dbReference>
<evidence type="ECO:0000313" key="3">
    <source>
        <dbReference type="EMBL" id="NHC15519.1"/>
    </source>
</evidence>
<gene>
    <name evidence="3" type="ORF">G9H71_17200</name>
</gene>
<accession>A0ABX0H0G6</accession>
<reference evidence="3 4" key="1">
    <citation type="submission" date="2020-03" db="EMBL/GenBank/DDBJ databases">
        <title>Two novel Motilibacter sp.</title>
        <authorList>
            <person name="Liu S."/>
        </authorList>
    </citation>
    <scope>NUCLEOTIDE SEQUENCE [LARGE SCALE GENOMIC DNA]</scope>
    <source>
        <strain evidence="3 4">E257</strain>
    </source>
</reference>
<comment type="similarity">
    <text evidence="1">Belongs to the ROK (NagC/XylR) family.</text>
</comment>
<sequence>MSSTPSSSAGAAGLRSAAARIADLLRERGPLTRAQLARASGMPKSTVAAAVAELAAEGMARELEAQERGGRGRPGALVCLDPRQGLVVGLQLGLAHVRAAVVDVSHDVRAEGVRELRPHYHADEGLSAVEQLVGQVLDEAGASVRDVLHVGLAVPLGLTEGPTEAGGELPLSSMRPGWESVDVADELQQRLGLPLVLDNDSNCAARGELLWGAARGYSDFVFFKLHIGVGGAVVLDGKVRAGRSGAAGEFGHLTLDPAGPLCRCGNRGCLESYAGTNALVNDVQPWFARPLTFEQLLELLQAGDRACTRAVSDASARIGQAAGLLCNALNPEAVVLGGPLIRAGQLVVDEVARGLRRSCLHVNADVDIVLATLGPRAGALGAAGLALTA</sequence>
<dbReference type="InterPro" id="IPR036390">
    <property type="entry name" value="WH_DNA-bd_sf"/>
</dbReference>
<dbReference type="Pfam" id="PF12802">
    <property type="entry name" value="MarR_2"/>
    <property type="match status" value="1"/>
</dbReference>
<dbReference type="PANTHER" id="PTHR18964:SF173">
    <property type="entry name" value="GLUCOKINASE"/>
    <property type="match status" value="1"/>
</dbReference>
<organism evidence="3 4">
    <name type="scientific">Motilibacter deserti</name>
    <dbReference type="NCBI Taxonomy" id="2714956"/>
    <lineage>
        <taxon>Bacteria</taxon>
        <taxon>Bacillati</taxon>
        <taxon>Actinomycetota</taxon>
        <taxon>Actinomycetes</taxon>
        <taxon>Motilibacterales</taxon>
        <taxon>Motilibacteraceae</taxon>
        <taxon>Motilibacter</taxon>
    </lineage>
</organism>
<dbReference type="PROSITE" id="PS01125">
    <property type="entry name" value="ROK"/>
    <property type="match status" value="1"/>
</dbReference>
<dbReference type="Proteomes" id="UP000800981">
    <property type="component" value="Unassembled WGS sequence"/>
</dbReference>
<evidence type="ECO:0000256" key="1">
    <source>
        <dbReference type="ARBA" id="ARBA00006479"/>
    </source>
</evidence>
<protein>
    <submittedName>
        <fullName evidence="3">ROK family protein</fullName>
    </submittedName>
</protein>
<feature type="non-terminal residue" evidence="3">
    <location>
        <position position="389"/>
    </location>
</feature>